<evidence type="ECO:0000256" key="4">
    <source>
        <dbReference type="ARBA" id="ARBA00023098"/>
    </source>
</evidence>
<reference evidence="11 12" key="1">
    <citation type="submission" date="2015-08" db="EMBL/GenBank/DDBJ databases">
        <title>Investigation of the bacterial diversity of lava forest soil.</title>
        <authorList>
            <person name="Lee J.S."/>
        </authorList>
    </citation>
    <scope>NUCLEOTIDE SEQUENCE [LARGE SCALE GENOMIC DNA]</scope>
    <source>
        <strain evidence="11 12">GJW-30</strain>
    </source>
</reference>
<comment type="similarity">
    <text evidence="1">Belongs to the C/M/P thioester hydrolase family.</text>
</comment>
<sequence>MDKFSDEKLSIAVADLLKTLDLEQLEVNLFRGHSPQTGWQRVYGGLVISQALVAAMRTVEGRNPHSMHAYFLLGGDPKVPIIYDVERIRDGGSFTTRQVKAIQHGRPIFSMSVSFHNDEEMLSHQAKMPEVPQPESLISEQQVRERFGESMPEPVKAYYDRQRPIEMRPVDFGRYFGKKDPEGRFNVWIKAVAPLPDDPAIHQCVLAYASDMTLLDTALVPHGRTLFEPQFQGASLDHALWLHRPFRADEWLLYSQDAPNLNGSRGLSRGLIFRRDGTLVASVMQEGLVRLKRGESL</sequence>
<accession>A0A0S3PQJ6</accession>
<dbReference type="Pfam" id="PF13622">
    <property type="entry name" value="4HBT_3"/>
    <property type="match status" value="1"/>
</dbReference>
<keyword evidence="4" id="KW-0443">Lipid metabolism</keyword>
<feature type="domain" description="Acyl-CoA thioesterase 2 C-terminal" evidence="9">
    <location>
        <begin position="162"/>
        <end position="288"/>
    </location>
</feature>
<dbReference type="InterPro" id="IPR003703">
    <property type="entry name" value="Acyl_CoA_thio"/>
</dbReference>
<keyword evidence="3 11" id="KW-0378">Hydrolase</keyword>
<dbReference type="PANTHER" id="PTHR11066:SF34">
    <property type="entry name" value="ACYL-COENZYME A THIOESTERASE 8"/>
    <property type="match status" value="1"/>
</dbReference>
<dbReference type="NCBIfam" id="TIGR00189">
    <property type="entry name" value="tesB"/>
    <property type="match status" value="1"/>
</dbReference>
<evidence type="ECO:0000256" key="8">
    <source>
        <dbReference type="ARBA" id="ARBA00079653"/>
    </source>
</evidence>
<dbReference type="OrthoDB" id="9781019at2"/>
<dbReference type="EMBL" id="AP014946">
    <property type="protein sequence ID" value="BAT58196.1"/>
    <property type="molecule type" value="Genomic_DNA"/>
</dbReference>
<evidence type="ECO:0000313" key="11">
    <source>
        <dbReference type="EMBL" id="BAT58196.1"/>
    </source>
</evidence>
<dbReference type="AlphaFoldDB" id="A0A0S3PQJ6"/>
<dbReference type="InterPro" id="IPR029069">
    <property type="entry name" value="HotDog_dom_sf"/>
</dbReference>
<feature type="domain" description="Acyl-CoA thioesterase-like N-terminal HotDog" evidence="10">
    <location>
        <begin position="39"/>
        <end position="116"/>
    </location>
</feature>
<evidence type="ECO:0000256" key="6">
    <source>
        <dbReference type="ARBA" id="ARBA00050943"/>
    </source>
</evidence>
<dbReference type="KEGG" id="vgo:GJW-30_1_00718"/>
<dbReference type="RefSeq" id="WP_096351737.1">
    <property type="nucleotide sequence ID" value="NZ_AP014946.1"/>
</dbReference>
<dbReference type="InterPro" id="IPR042171">
    <property type="entry name" value="Acyl-CoA_hotdog"/>
</dbReference>
<evidence type="ECO:0000259" key="9">
    <source>
        <dbReference type="Pfam" id="PF02551"/>
    </source>
</evidence>
<dbReference type="EC" id="3.1.2.20" evidence="5"/>
<dbReference type="Gene3D" id="2.40.160.210">
    <property type="entry name" value="Acyl-CoA thioesterase, double hotdog domain"/>
    <property type="match status" value="1"/>
</dbReference>
<dbReference type="CDD" id="cd03444">
    <property type="entry name" value="Thioesterase_II_repeat1"/>
    <property type="match status" value="1"/>
</dbReference>
<evidence type="ECO:0000256" key="3">
    <source>
        <dbReference type="ARBA" id="ARBA00022801"/>
    </source>
</evidence>
<gene>
    <name evidence="11" type="primary">tesB</name>
    <name evidence="11" type="ORF">GJW-30_1_00718</name>
</gene>
<dbReference type="SUPFAM" id="SSF54637">
    <property type="entry name" value="Thioesterase/thiol ester dehydrase-isomerase"/>
    <property type="match status" value="2"/>
</dbReference>
<evidence type="ECO:0000256" key="5">
    <source>
        <dbReference type="ARBA" id="ARBA00038894"/>
    </source>
</evidence>
<organism evidence="11 12">
    <name type="scientific">Variibacter gotjawalensis</name>
    <dbReference type="NCBI Taxonomy" id="1333996"/>
    <lineage>
        <taxon>Bacteria</taxon>
        <taxon>Pseudomonadati</taxon>
        <taxon>Pseudomonadota</taxon>
        <taxon>Alphaproteobacteria</taxon>
        <taxon>Hyphomicrobiales</taxon>
        <taxon>Nitrobacteraceae</taxon>
        <taxon>Variibacter</taxon>
    </lineage>
</organism>
<dbReference type="Pfam" id="PF02551">
    <property type="entry name" value="Acyl_CoA_thio"/>
    <property type="match status" value="1"/>
</dbReference>
<evidence type="ECO:0000313" key="12">
    <source>
        <dbReference type="Proteomes" id="UP000236884"/>
    </source>
</evidence>
<comment type="catalytic activity">
    <reaction evidence="6">
        <text>a fatty acyl-CoA + H2O = a fatty acid + CoA + H(+)</text>
        <dbReference type="Rhea" id="RHEA:16781"/>
        <dbReference type="ChEBI" id="CHEBI:15377"/>
        <dbReference type="ChEBI" id="CHEBI:15378"/>
        <dbReference type="ChEBI" id="CHEBI:28868"/>
        <dbReference type="ChEBI" id="CHEBI:57287"/>
        <dbReference type="ChEBI" id="CHEBI:77636"/>
        <dbReference type="EC" id="3.1.2.20"/>
    </reaction>
    <physiologicalReaction direction="left-to-right" evidence="6">
        <dbReference type="Rhea" id="RHEA:16782"/>
    </physiologicalReaction>
</comment>
<dbReference type="Proteomes" id="UP000236884">
    <property type="component" value="Chromosome"/>
</dbReference>
<proteinExistence type="inferred from homology"/>
<dbReference type="GO" id="GO:0009062">
    <property type="term" value="P:fatty acid catabolic process"/>
    <property type="evidence" value="ECO:0007669"/>
    <property type="project" value="TreeGrafter"/>
</dbReference>
<evidence type="ECO:0000256" key="1">
    <source>
        <dbReference type="ARBA" id="ARBA00006538"/>
    </source>
</evidence>
<dbReference type="CDD" id="cd03445">
    <property type="entry name" value="Thioesterase_II_repeat2"/>
    <property type="match status" value="1"/>
</dbReference>
<dbReference type="FunFam" id="2.40.160.210:FF:000001">
    <property type="entry name" value="Acyl-CoA thioesterase II"/>
    <property type="match status" value="1"/>
</dbReference>
<dbReference type="GO" id="GO:0006637">
    <property type="term" value="P:acyl-CoA metabolic process"/>
    <property type="evidence" value="ECO:0007669"/>
    <property type="project" value="InterPro"/>
</dbReference>
<evidence type="ECO:0000259" key="10">
    <source>
        <dbReference type="Pfam" id="PF13622"/>
    </source>
</evidence>
<comment type="subunit">
    <text evidence="2">Homotetramer.</text>
</comment>
<dbReference type="InterPro" id="IPR025652">
    <property type="entry name" value="TesB_C"/>
</dbReference>
<evidence type="ECO:0000256" key="2">
    <source>
        <dbReference type="ARBA" id="ARBA00011881"/>
    </source>
</evidence>
<protein>
    <recommendedName>
        <fullName evidence="7">Acyl-CoA thioesterase 2</fullName>
        <ecNumber evidence="5">3.1.2.20</ecNumber>
    </recommendedName>
    <alternativeName>
        <fullName evidence="8">Thioesterase II</fullName>
    </alternativeName>
</protein>
<name>A0A0S3PQJ6_9BRAD</name>
<dbReference type="PANTHER" id="PTHR11066">
    <property type="entry name" value="ACYL-COA THIOESTERASE"/>
    <property type="match status" value="1"/>
</dbReference>
<keyword evidence="12" id="KW-1185">Reference proteome</keyword>
<dbReference type="GO" id="GO:0047617">
    <property type="term" value="F:fatty acyl-CoA hydrolase activity"/>
    <property type="evidence" value="ECO:0007669"/>
    <property type="project" value="UniProtKB-EC"/>
</dbReference>
<evidence type="ECO:0000256" key="7">
    <source>
        <dbReference type="ARBA" id="ARBA00071120"/>
    </source>
</evidence>
<dbReference type="InterPro" id="IPR049449">
    <property type="entry name" value="TesB_ACOT8-like_N"/>
</dbReference>